<protein>
    <submittedName>
        <fullName evidence="1">Uncharacterized protein</fullName>
    </submittedName>
</protein>
<evidence type="ECO:0000313" key="1">
    <source>
        <dbReference type="EMBL" id="KAJ0007947.1"/>
    </source>
</evidence>
<comment type="caution">
    <text evidence="1">The sequence shown here is derived from an EMBL/GenBank/DDBJ whole genome shotgun (WGS) entry which is preliminary data.</text>
</comment>
<dbReference type="EMBL" id="CM047750">
    <property type="protein sequence ID" value="KAJ0007947.1"/>
    <property type="molecule type" value="Genomic_DNA"/>
</dbReference>
<accession>A0ACC0X2Q7</accession>
<sequence length="683" mass="79126">MEVFPPGLRKLWKEWELRALVFVSLTCQIFLILFGNRRKCNPGFSIKVVVWSAYLLADSVATIALGTLLNDLGEIYHNDGHPDKNTELTAFWAPFFLLHLGGPDTITAYALEDNELFLRHAFQLIVQTLATILIFLTAWNGSHPSFLAIPMIVVGCIKYAERTRTLWLTSSNRLRESMLSPPEAGLNYYRFMHEYCLKHAEGYTLEKLVMPDAPAIKIDTPESQDEFTLDYKIKHAYALFQLFKCLLADLTLRNQERKTSQYLFHKMNNYEDVFDVIAIELGFMYDLLYTKATIITTVGGLACRVLTTLFTCVVLGFFYFAEKQNYQKVDICITYSLLGVAIGLEIYAALVLVLSDQSRIWFIKHWKFAILLKPIQLLEPVIKPSRWSKLIAQYSFTRHCLEERPGYYEVLKFFHVHKLWEKHQYSSYIQLPVELKDMIFKHVKSKLEEFEKKGGNDSNLRDLNTRGSRVLKKYNKLILEWSVKDVEFDQSILIWHIATELCYLYDIEKNCDSFSDDFKNNCDMSRVLSNYMMSLLVMFPSLLPIGVGIIRLRDTRAETRQFLKEGGFIFGKKKKIDENEAWKLLLGVKTYVDRDVFKSFLYDACSVASVINGIAEKKLKWEMVRDVWLEKLTYAASEGRGSVHASHLRRGGELLTHIWLLMANFGISEQFEISKGRVTFRLA</sequence>
<organism evidence="1 2">
    <name type="scientific">Pistacia integerrima</name>
    <dbReference type="NCBI Taxonomy" id="434235"/>
    <lineage>
        <taxon>Eukaryota</taxon>
        <taxon>Viridiplantae</taxon>
        <taxon>Streptophyta</taxon>
        <taxon>Embryophyta</taxon>
        <taxon>Tracheophyta</taxon>
        <taxon>Spermatophyta</taxon>
        <taxon>Magnoliopsida</taxon>
        <taxon>eudicotyledons</taxon>
        <taxon>Gunneridae</taxon>
        <taxon>Pentapetalae</taxon>
        <taxon>rosids</taxon>
        <taxon>malvids</taxon>
        <taxon>Sapindales</taxon>
        <taxon>Anacardiaceae</taxon>
        <taxon>Pistacia</taxon>
    </lineage>
</organism>
<proteinExistence type="predicted"/>
<name>A0ACC0X2Q7_9ROSI</name>
<dbReference type="Proteomes" id="UP001163603">
    <property type="component" value="Chromosome 15"/>
</dbReference>
<reference evidence="2" key="1">
    <citation type="journal article" date="2023" name="G3 (Bethesda)">
        <title>Genome assembly and association tests identify interacting loci associated with vigor, precocity, and sex in interspecific pistachio rootstocks.</title>
        <authorList>
            <person name="Palmer W."/>
            <person name="Jacygrad E."/>
            <person name="Sagayaradj S."/>
            <person name="Cavanaugh K."/>
            <person name="Han R."/>
            <person name="Bertier L."/>
            <person name="Beede B."/>
            <person name="Kafkas S."/>
            <person name="Golino D."/>
            <person name="Preece J."/>
            <person name="Michelmore R."/>
        </authorList>
    </citation>
    <scope>NUCLEOTIDE SEQUENCE [LARGE SCALE GENOMIC DNA]</scope>
</reference>
<evidence type="ECO:0000313" key="2">
    <source>
        <dbReference type="Proteomes" id="UP001163603"/>
    </source>
</evidence>
<gene>
    <name evidence="1" type="ORF">Pint_29113</name>
</gene>
<keyword evidence="2" id="KW-1185">Reference proteome</keyword>